<evidence type="ECO:0000313" key="4">
    <source>
        <dbReference type="EMBL" id="MBA2894465.1"/>
    </source>
</evidence>
<evidence type="ECO:0000256" key="2">
    <source>
        <dbReference type="SAM" id="Phobius"/>
    </source>
</evidence>
<feature type="domain" description="DUF1707" evidence="3">
    <location>
        <begin position="5"/>
        <end position="57"/>
    </location>
</feature>
<feature type="compositionally biased region" description="Low complexity" evidence="1">
    <location>
        <begin position="175"/>
        <end position="185"/>
    </location>
</feature>
<feature type="region of interest" description="Disordered" evidence="1">
    <location>
        <begin position="63"/>
        <end position="198"/>
    </location>
</feature>
<gene>
    <name evidence="4" type="ORF">HNR30_005837</name>
</gene>
<dbReference type="AlphaFoldDB" id="A0A7W0CNP5"/>
<name>A0A7W0CNP5_9ACTN</name>
<dbReference type="EMBL" id="JACDUR010000006">
    <property type="protein sequence ID" value="MBA2894465.1"/>
    <property type="molecule type" value="Genomic_DNA"/>
</dbReference>
<dbReference type="Proteomes" id="UP000530928">
    <property type="component" value="Unassembled WGS sequence"/>
</dbReference>
<protein>
    <recommendedName>
        <fullName evidence="3">DUF1707 domain-containing protein</fullName>
    </recommendedName>
</protein>
<keyword evidence="2" id="KW-1133">Transmembrane helix</keyword>
<evidence type="ECO:0000256" key="1">
    <source>
        <dbReference type="SAM" id="MobiDB-lite"/>
    </source>
</evidence>
<feature type="compositionally biased region" description="Basic residues" evidence="1">
    <location>
        <begin position="79"/>
        <end position="91"/>
    </location>
</feature>
<accession>A0A7W0CNP5</accession>
<keyword evidence="5" id="KW-1185">Reference proteome</keyword>
<keyword evidence="2" id="KW-0472">Membrane</keyword>
<evidence type="ECO:0000313" key="5">
    <source>
        <dbReference type="Proteomes" id="UP000530928"/>
    </source>
</evidence>
<dbReference type="RefSeq" id="WP_220134138.1">
    <property type="nucleotide sequence ID" value="NZ_BAABAM010000004.1"/>
</dbReference>
<dbReference type="InterPro" id="IPR012551">
    <property type="entry name" value="DUF1707_SHOCT-like"/>
</dbReference>
<feature type="compositionally biased region" description="Gly residues" evidence="1">
    <location>
        <begin position="109"/>
        <end position="127"/>
    </location>
</feature>
<keyword evidence="2" id="KW-0812">Transmembrane</keyword>
<sequence>MSGELRIGDAERDRAMAVLREHFAQGRLSREELDERLDLALAARTARDLTAVTADLPVDEYGHAAGPDSLEPGYGTAHTPRRTRRGHHHPWGHGGWGHHPSSPGPGPRFGPGLGPGRGLGMGPGMSPGMGPDARFDPDTDPGSTFGPDTDPGSPPGPLFDPDTDARSRPGPPFDPDMGPSSSPSPQIGRGIGSGPGPWLAGWQAEAERRGLRWPDHDPAAWHAAMRAHRREMHRIRHDMRRHMRHSPHPWAHRHGPGPFVPILLLAAVIGLIVGGFGFFKVVLALWIGATAFHVIRRIAHGRRFTGPGRAGL</sequence>
<feature type="transmembrane region" description="Helical" evidence="2">
    <location>
        <begin position="262"/>
        <end position="295"/>
    </location>
</feature>
<proteinExistence type="predicted"/>
<dbReference type="Pfam" id="PF08044">
    <property type="entry name" value="DUF1707"/>
    <property type="match status" value="1"/>
</dbReference>
<reference evidence="4 5" key="1">
    <citation type="submission" date="2020-07" db="EMBL/GenBank/DDBJ databases">
        <title>Genomic Encyclopedia of Type Strains, Phase IV (KMG-IV): sequencing the most valuable type-strain genomes for metagenomic binning, comparative biology and taxonomic classification.</title>
        <authorList>
            <person name="Goeker M."/>
        </authorList>
    </citation>
    <scope>NUCLEOTIDE SEQUENCE [LARGE SCALE GENOMIC DNA]</scope>
    <source>
        <strain evidence="4 5">DSM 45533</strain>
    </source>
</reference>
<evidence type="ECO:0000259" key="3">
    <source>
        <dbReference type="Pfam" id="PF08044"/>
    </source>
</evidence>
<comment type="caution">
    <text evidence="4">The sequence shown here is derived from an EMBL/GenBank/DDBJ whole genome shotgun (WGS) entry which is preliminary data.</text>
</comment>
<organism evidence="4 5">
    <name type="scientific">Nonomuraea soli</name>
    <dbReference type="NCBI Taxonomy" id="1032476"/>
    <lineage>
        <taxon>Bacteria</taxon>
        <taxon>Bacillati</taxon>
        <taxon>Actinomycetota</taxon>
        <taxon>Actinomycetes</taxon>
        <taxon>Streptosporangiales</taxon>
        <taxon>Streptosporangiaceae</taxon>
        <taxon>Nonomuraea</taxon>
    </lineage>
</organism>